<dbReference type="Pfam" id="PF08100">
    <property type="entry name" value="Dimerisation"/>
    <property type="match status" value="1"/>
</dbReference>
<evidence type="ECO:0000259" key="5">
    <source>
        <dbReference type="Pfam" id="PF08100"/>
    </source>
</evidence>
<feature type="domain" description="O-methyltransferase dimerisation" evidence="5">
    <location>
        <begin position="66"/>
        <end position="137"/>
    </location>
</feature>
<keyword evidence="1 6" id="KW-0489">Methyltransferase</keyword>
<feature type="domain" description="O-methyltransferase C-terminal" evidence="4">
    <location>
        <begin position="225"/>
        <end position="379"/>
    </location>
</feature>
<evidence type="ECO:0000259" key="4">
    <source>
        <dbReference type="Pfam" id="PF00891"/>
    </source>
</evidence>
<gene>
    <name evidence="6" type="ORF">BDV25DRAFT_139751</name>
</gene>
<accession>A0A5N6TVV2</accession>
<dbReference type="InterPro" id="IPR036388">
    <property type="entry name" value="WH-like_DNA-bd_sf"/>
</dbReference>
<organism evidence="6 7">
    <name type="scientific">Aspergillus avenaceus</name>
    <dbReference type="NCBI Taxonomy" id="36643"/>
    <lineage>
        <taxon>Eukaryota</taxon>
        <taxon>Fungi</taxon>
        <taxon>Dikarya</taxon>
        <taxon>Ascomycota</taxon>
        <taxon>Pezizomycotina</taxon>
        <taxon>Eurotiomycetes</taxon>
        <taxon>Eurotiomycetidae</taxon>
        <taxon>Eurotiales</taxon>
        <taxon>Aspergillaceae</taxon>
        <taxon>Aspergillus</taxon>
        <taxon>Aspergillus subgen. Circumdati</taxon>
    </lineage>
</organism>
<dbReference type="InterPro" id="IPR016461">
    <property type="entry name" value="COMT-like"/>
</dbReference>
<name>A0A5N6TVV2_ASPAV</name>
<protein>
    <submittedName>
        <fullName evidence="6">S-adenosyl-L-methionine-dependent methyltransferase</fullName>
    </submittedName>
</protein>
<reference evidence="6 7" key="1">
    <citation type="submission" date="2019-04" db="EMBL/GenBank/DDBJ databases">
        <title>Friends and foes A comparative genomics study of 23 Aspergillus species from section Flavi.</title>
        <authorList>
            <consortium name="DOE Joint Genome Institute"/>
            <person name="Kjaerbolling I."/>
            <person name="Vesth T."/>
            <person name="Frisvad J.C."/>
            <person name="Nybo J.L."/>
            <person name="Theobald S."/>
            <person name="Kildgaard S."/>
            <person name="Isbrandt T."/>
            <person name="Kuo A."/>
            <person name="Sato A."/>
            <person name="Lyhne E.K."/>
            <person name="Kogle M.E."/>
            <person name="Wiebenga A."/>
            <person name="Kun R.S."/>
            <person name="Lubbers R.J."/>
            <person name="Makela M.R."/>
            <person name="Barry K."/>
            <person name="Chovatia M."/>
            <person name="Clum A."/>
            <person name="Daum C."/>
            <person name="Haridas S."/>
            <person name="He G."/>
            <person name="LaButti K."/>
            <person name="Lipzen A."/>
            <person name="Mondo S."/>
            <person name="Riley R."/>
            <person name="Salamov A."/>
            <person name="Simmons B.A."/>
            <person name="Magnuson J.K."/>
            <person name="Henrissat B."/>
            <person name="Mortensen U.H."/>
            <person name="Larsen T.O."/>
            <person name="Devries R.P."/>
            <person name="Grigoriev I.V."/>
            <person name="Machida M."/>
            <person name="Baker S.E."/>
            <person name="Andersen M.R."/>
        </authorList>
    </citation>
    <scope>NUCLEOTIDE SEQUENCE [LARGE SCALE GENOMIC DNA]</scope>
    <source>
        <strain evidence="6 7">IBT 18842</strain>
    </source>
</reference>
<evidence type="ECO:0000256" key="3">
    <source>
        <dbReference type="ARBA" id="ARBA00022691"/>
    </source>
</evidence>
<keyword evidence="7" id="KW-1185">Reference proteome</keyword>
<dbReference type="InterPro" id="IPR012967">
    <property type="entry name" value="COMT_dimerisation"/>
</dbReference>
<dbReference type="Gene3D" id="3.40.50.150">
    <property type="entry name" value="Vaccinia Virus protein VP39"/>
    <property type="match status" value="1"/>
</dbReference>
<dbReference type="PROSITE" id="PS51683">
    <property type="entry name" value="SAM_OMT_II"/>
    <property type="match status" value="1"/>
</dbReference>
<dbReference type="OrthoDB" id="1535081at2759"/>
<dbReference type="PANTHER" id="PTHR43712:SF1">
    <property type="entry name" value="HYPOTHETICAL O-METHYLTRANSFERASE (EUROFUNG)-RELATED"/>
    <property type="match status" value="1"/>
</dbReference>
<dbReference type="AlphaFoldDB" id="A0A5N6TVV2"/>
<dbReference type="GO" id="GO:0044550">
    <property type="term" value="P:secondary metabolite biosynthetic process"/>
    <property type="evidence" value="ECO:0007669"/>
    <property type="project" value="UniProtKB-ARBA"/>
</dbReference>
<evidence type="ECO:0000256" key="2">
    <source>
        <dbReference type="ARBA" id="ARBA00022679"/>
    </source>
</evidence>
<evidence type="ECO:0000256" key="1">
    <source>
        <dbReference type="ARBA" id="ARBA00022603"/>
    </source>
</evidence>
<dbReference type="GO" id="GO:0032259">
    <property type="term" value="P:methylation"/>
    <property type="evidence" value="ECO:0007669"/>
    <property type="project" value="UniProtKB-KW"/>
</dbReference>
<dbReference type="EMBL" id="ML742092">
    <property type="protein sequence ID" value="KAE8150516.1"/>
    <property type="molecule type" value="Genomic_DNA"/>
</dbReference>
<evidence type="ECO:0000313" key="6">
    <source>
        <dbReference type="EMBL" id="KAE8150516.1"/>
    </source>
</evidence>
<dbReference type="PANTHER" id="PTHR43712">
    <property type="entry name" value="PUTATIVE (AFU_ORTHOLOGUE AFUA_4G14580)-RELATED"/>
    <property type="match status" value="1"/>
</dbReference>
<keyword evidence="3" id="KW-0949">S-adenosyl-L-methionine</keyword>
<sequence>MAANTRQPIDIDSAASQCQKVLGYIEKYRADAKEIDRERAVEAAAVLVRLLEQPADAIYKLFLSPTILMAVKTASDLGIFSRLCDGDAFVTCKELATPKGADVQLIERIMRALVCSGFAAERGPGQYMPTRRSKAMTARTVIGLMDSLFVDFLPIIHKTPEFLRETDYRNPEDPTHGPLQYTHKTTSTTWDWLSKRPAALDRFNSFMEGNRAGRSHWAEWFPVQERLLDGAVVNKSPLLVDIAGGRGHDLIKFKQRFPGPHGDLVLEELPAVIDDISNLDEDLRRVKHDFFQPQPIKGARVYYMKHVMHDWSDGNCRIILGHVVDAMERGYSKLLIEEHILPDQHAKELETLRDLIVMVWCPGNERTRQRWTELLESVGLEIQNFWLPDGFGTGIVEAVLKDDRRA</sequence>
<evidence type="ECO:0000313" key="7">
    <source>
        <dbReference type="Proteomes" id="UP000325780"/>
    </source>
</evidence>
<dbReference type="InterPro" id="IPR036390">
    <property type="entry name" value="WH_DNA-bd_sf"/>
</dbReference>
<dbReference type="Proteomes" id="UP000325780">
    <property type="component" value="Unassembled WGS sequence"/>
</dbReference>
<dbReference type="SUPFAM" id="SSF46785">
    <property type="entry name" value="Winged helix' DNA-binding domain"/>
    <property type="match status" value="1"/>
</dbReference>
<dbReference type="GO" id="GO:0008171">
    <property type="term" value="F:O-methyltransferase activity"/>
    <property type="evidence" value="ECO:0007669"/>
    <property type="project" value="InterPro"/>
</dbReference>
<dbReference type="SUPFAM" id="SSF53335">
    <property type="entry name" value="S-adenosyl-L-methionine-dependent methyltransferases"/>
    <property type="match status" value="1"/>
</dbReference>
<dbReference type="InterPro" id="IPR001077">
    <property type="entry name" value="COMT_C"/>
</dbReference>
<proteinExistence type="predicted"/>
<dbReference type="Gene3D" id="1.10.10.10">
    <property type="entry name" value="Winged helix-like DNA-binding domain superfamily/Winged helix DNA-binding domain"/>
    <property type="match status" value="1"/>
</dbReference>
<dbReference type="GO" id="GO:0046983">
    <property type="term" value="F:protein dimerization activity"/>
    <property type="evidence" value="ECO:0007669"/>
    <property type="project" value="InterPro"/>
</dbReference>
<keyword evidence="2 6" id="KW-0808">Transferase</keyword>
<dbReference type="InterPro" id="IPR029063">
    <property type="entry name" value="SAM-dependent_MTases_sf"/>
</dbReference>
<dbReference type="Pfam" id="PF00891">
    <property type="entry name" value="Methyltransf_2"/>
    <property type="match status" value="1"/>
</dbReference>